<feature type="region of interest" description="Disordered" evidence="8">
    <location>
        <begin position="372"/>
        <end position="405"/>
    </location>
</feature>
<evidence type="ECO:0000256" key="1">
    <source>
        <dbReference type="ARBA" id="ARBA00004651"/>
    </source>
</evidence>
<comment type="similarity">
    <text evidence="2">Belongs to the autoinducer-2 exporter (AI-2E) (TC 2.A.86) family.</text>
</comment>
<evidence type="ECO:0000256" key="2">
    <source>
        <dbReference type="ARBA" id="ARBA00009773"/>
    </source>
</evidence>
<dbReference type="Pfam" id="PF01594">
    <property type="entry name" value="AI-2E_transport"/>
    <property type="match status" value="1"/>
</dbReference>
<evidence type="ECO:0000313" key="10">
    <source>
        <dbReference type="EMBL" id="XCG64304.1"/>
    </source>
</evidence>
<gene>
    <name evidence="10" type="ORF">ABLG96_02840</name>
</gene>
<dbReference type="AlphaFoldDB" id="A0AAU8DSY6"/>
<name>A0AAU8DSY6_9ACTN</name>
<evidence type="ECO:0000256" key="8">
    <source>
        <dbReference type="SAM" id="MobiDB-lite"/>
    </source>
</evidence>
<evidence type="ECO:0000256" key="7">
    <source>
        <dbReference type="ARBA" id="ARBA00023136"/>
    </source>
</evidence>
<evidence type="ECO:0000256" key="5">
    <source>
        <dbReference type="ARBA" id="ARBA00022692"/>
    </source>
</evidence>
<comment type="subcellular location">
    <subcellularLocation>
        <location evidence="1">Cell membrane</location>
        <topology evidence="1">Multi-pass membrane protein</topology>
    </subcellularLocation>
</comment>
<reference evidence="10" key="1">
    <citation type="submission" date="2024-05" db="EMBL/GenBank/DDBJ databases">
        <authorList>
            <person name="Cai S.Y."/>
            <person name="Jin L.M."/>
            <person name="Li H.R."/>
        </authorList>
    </citation>
    <scope>NUCLEOTIDE SEQUENCE</scope>
    <source>
        <strain evidence="10">A5-74</strain>
    </source>
</reference>
<evidence type="ECO:0000256" key="3">
    <source>
        <dbReference type="ARBA" id="ARBA00022448"/>
    </source>
</evidence>
<sequence>MTTVGRSGRRRPSRADPDPDHLPYPLVLAAGWSWRIIVVLAAIALLNLGLQALSMVVVPLAIALLLTALLSPVVTFLHGRWKFPRAAATAAALVVFLAVVVGLLTFAGAQIASGMSGMLDSAKGGLDQIVNWLKDGPLHLSEQQLDDYYQKAKDSFSGSGSGSWISRGTEWAGTAGHFFAGVVIALFATFFFLAQGERIAVFLIALMPHKAQQPTYQAGRRGWVSLTSYIRVQILVAAVDAVGIGIGALVLQLPFVIALALLVFLASFIPIVGAIASGAVAVLVALVTHGPVSALVMIAVVLAVQQLESHVLQPVLMGRAVSLHPLAVILGVVIGSSLLGIVGALFAVPFLAVINSMVRYYHDLDPFPALGDGPLPKAGRPERPLGPQERSGAAGGDGTTVPDSP</sequence>
<dbReference type="GO" id="GO:0055085">
    <property type="term" value="P:transmembrane transport"/>
    <property type="evidence" value="ECO:0007669"/>
    <property type="project" value="TreeGrafter"/>
</dbReference>
<keyword evidence="5 9" id="KW-0812">Transmembrane</keyword>
<feature type="transmembrane region" description="Helical" evidence="9">
    <location>
        <begin position="21"/>
        <end position="46"/>
    </location>
</feature>
<dbReference type="RefSeq" id="WP_353649917.1">
    <property type="nucleotide sequence ID" value="NZ_CP159218.1"/>
</dbReference>
<dbReference type="InterPro" id="IPR002549">
    <property type="entry name" value="AI-2E-like"/>
</dbReference>
<dbReference type="GO" id="GO:0005886">
    <property type="term" value="C:plasma membrane"/>
    <property type="evidence" value="ECO:0007669"/>
    <property type="project" value="UniProtKB-SubCell"/>
</dbReference>
<dbReference type="PANTHER" id="PTHR21716">
    <property type="entry name" value="TRANSMEMBRANE PROTEIN"/>
    <property type="match status" value="1"/>
</dbReference>
<dbReference type="EMBL" id="CP159218">
    <property type="protein sequence ID" value="XCG64304.1"/>
    <property type="molecule type" value="Genomic_DNA"/>
</dbReference>
<feature type="transmembrane region" description="Helical" evidence="9">
    <location>
        <begin position="255"/>
        <end position="276"/>
    </location>
</feature>
<accession>A0AAU8DSY6</accession>
<keyword evidence="7 9" id="KW-0472">Membrane</keyword>
<keyword evidence="4" id="KW-1003">Cell membrane</keyword>
<evidence type="ECO:0000256" key="9">
    <source>
        <dbReference type="SAM" id="Phobius"/>
    </source>
</evidence>
<dbReference type="PANTHER" id="PTHR21716:SF53">
    <property type="entry name" value="PERMEASE PERM-RELATED"/>
    <property type="match status" value="1"/>
</dbReference>
<keyword evidence="6 9" id="KW-1133">Transmembrane helix</keyword>
<evidence type="ECO:0000256" key="6">
    <source>
        <dbReference type="ARBA" id="ARBA00022989"/>
    </source>
</evidence>
<feature type="transmembrane region" description="Helical" evidence="9">
    <location>
        <begin position="283"/>
        <end position="307"/>
    </location>
</feature>
<organism evidence="10">
    <name type="scientific">Nakamurella sp. A5-74</name>
    <dbReference type="NCBI Taxonomy" id="3158264"/>
    <lineage>
        <taxon>Bacteria</taxon>
        <taxon>Bacillati</taxon>
        <taxon>Actinomycetota</taxon>
        <taxon>Actinomycetes</taxon>
        <taxon>Nakamurellales</taxon>
        <taxon>Nakamurellaceae</taxon>
        <taxon>Nakamurella</taxon>
    </lineage>
</organism>
<keyword evidence="3" id="KW-0813">Transport</keyword>
<evidence type="ECO:0000256" key="4">
    <source>
        <dbReference type="ARBA" id="ARBA00022475"/>
    </source>
</evidence>
<proteinExistence type="inferred from homology"/>
<feature type="transmembrane region" description="Helical" evidence="9">
    <location>
        <begin position="52"/>
        <end position="77"/>
    </location>
</feature>
<feature type="transmembrane region" description="Helical" evidence="9">
    <location>
        <begin position="89"/>
        <end position="112"/>
    </location>
</feature>
<feature type="transmembrane region" description="Helical" evidence="9">
    <location>
        <begin position="178"/>
        <end position="207"/>
    </location>
</feature>
<protein>
    <submittedName>
        <fullName evidence="10">AI-2E family transporter</fullName>
    </submittedName>
</protein>
<feature type="transmembrane region" description="Helical" evidence="9">
    <location>
        <begin position="327"/>
        <end position="354"/>
    </location>
</feature>
<feature type="transmembrane region" description="Helical" evidence="9">
    <location>
        <begin position="228"/>
        <end position="249"/>
    </location>
</feature>